<organism evidence="9 10">
    <name type="scientific">Pristionchus entomophagus</name>
    <dbReference type="NCBI Taxonomy" id="358040"/>
    <lineage>
        <taxon>Eukaryota</taxon>
        <taxon>Metazoa</taxon>
        <taxon>Ecdysozoa</taxon>
        <taxon>Nematoda</taxon>
        <taxon>Chromadorea</taxon>
        <taxon>Rhabditida</taxon>
        <taxon>Rhabditina</taxon>
        <taxon>Diplogasteromorpha</taxon>
        <taxon>Diplogasteroidea</taxon>
        <taxon>Neodiplogasteridae</taxon>
        <taxon>Pristionchus</taxon>
    </lineage>
</organism>
<accession>A0AAV5SQ25</accession>
<evidence type="ECO:0000256" key="2">
    <source>
        <dbReference type="ARBA" id="ARBA00008816"/>
    </source>
</evidence>
<reference evidence="9" key="1">
    <citation type="submission" date="2023-10" db="EMBL/GenBank/DDBJ databases">
        <title>Genome assembly of Pristionchus species.</title>
        <authorList>
            <person name="Yoshida K."/>
            <person name="Sommer R.J."/>
        </authorList>
    </citation>
    <scope>NUCLEOTIDE SEQUENCE</scope>
    <source>
        <strain evidence="9">RS0144</strain>
    </source>
</reference>
<dbReference type="Pfam" id="PF01569">
    <property type="entry name" value="PAP2"/>
    <property type="match status" value="1"/>
</dbReference>
<dbReference type="AlphaFoldDB" id="A0AAV5SQ25"/>
<evidence type="ECO:0000256" key="3">
    <source>
        <dbReference type="ARBA" id="ARBA00022692"/>
    </source>
</evidence>
<dbReference type="CDD" id="cd03384">
    <property type="entry name" value="PAP2_wunen"/>
    <property type="match status" value="1"/>
</dbReference>
<dbReference type="GO" id="GO:0008195">
    <property type="term" value="F:phosphatidate phosphatase activity"/>
    <property type="evidence" value="ECO:0007669"/>
    <property type="project" value="TreeGrafter"/>
</dbReference>
<comment type="subcellular location">
    <subcellularLocation>
        <location evidence="1">Membrane</location>
        <topology evidence="1">Multi-pass membrane protein</topology>
    </subcellularLocation>
</comment>
<evidence type="ECO:0000259" key="8">
    <source>
        <dbReference type="SMART" id="SM00014"/>
    </source>
</evidence>
<feature type="transmembrane region" description="Helical" evidence="7">
    <location>
        <begin position="216"/>
        <end position="237"/>
    </location>
</feature>
<dbReference type="PANTHER" id="PTHR10165:SF103">
    <property type="entry name" value="PHOSPHOLIPID PHOSPHATASE HOMOLOG 1.2 HOMOLOG"/>
    <property type="match status" value="1"/>
</dbReference>
<keyword evidence="3 7" id="KW-0812">Transmembrane</keyword>
<dbReference type="Gene3D" id="1.20.144.10">
    <property type="entry name" value="Phosphatidic acid phosphatase type 2/haloperoxidase"/>
    <property type="match status" value="1"/>
</dbReference>
<dbReference type="PANTHER" id="PTHR10165">
    <property type="entry name" value="LIPID PHOSPHATE PHOSPHATASE"/>
    <property type="match status" value="1"/>
</dbReference>
<comment type="similarity">
    <text evidence="2">Belongs to the PA-phosphatase related phosphoesterase family.</text>
</comment>
<evidence type="ECO:0000256" key="7">
    <source>
        <dbReference type="SAM" id="Phobius"/>
    </source>
</evidence>
<dbReference type="Proteomes" id="UP001432027">
    <property type="component" value="Unassembled WGS sequence"/>
</dbReference>
<dbReference type="GO" id="GO:0005886">
    <property type="term" value="C:plasma membrane"/>
    <property type="evidence" value="ECO:0007669"/>
    <property type="project" value="TreeGrafter"/>
</dbReference>
<feature type="non-terminal residue" evidence="9">
    <location>
        <position position="352"/>
    </location>
</feature>
<feature type="transmembrane region" description="Helical" evidence="7">
    <location>
        <begin position="249"/>
        <end position="270"/>
    </location>
</feature>
<dbReference type="GO" id="GO:0046839">
    <property type="term" value="P:phospholipid dephosphorylation"/>
    <property type="evidence" value="ECO:0007669"/>
    <property type="project" value="TreeGrafter"/>
</dbReference>
<sequence>VQKATNMAQAKRKPSRVEEMSNLVRKFSSSVRFQIFDRLLDMDEMTQEINVVAIFINIICLYGFGASSYIIPFFTGAYQRGFFCDDESILYKFKPNTVPVNMLMIVSIGGTMIVILCTEYFIMYKMEKSLTRPSYRWRNSHVHAYFVESLVYFAYAQIGFIVQLVLSQATKYSVGRLRPHFIDVCTPVGYNCTNEHQYISDYTCTGQITRIKEGRLSFFSGHSATAMYGAVFMVLYLQSRLGHRVASKLLLPIIQTIIMVSGLLVCYTRISDNWHHWSDVLTGGMVGTIVATYTAVFWGGFFDRRKGYAPLSDPAGVNILARTIANDASARHLSDSNEFDPQSSSGGYGSTD</sequence>
<evidence type="ECO:0000256" key="1">
    <source>
        <dbReference type="ARBA" id="ARBA00004141"/>
    </source>
</evidence>
<evidence type="ECO:0000256" key="5">
    <source>
        <dbReference type="ARBA" id="ARBA00023136"/>
    </source>
</evidence>
<keyword evidence="4 7" id="KW-1133">Transmembrane helix</keyword>
<evidence type="ECO:0000256" key="6">
    <source>
        <dbReference type="SAM" id="MobiDB-lite"/>
    </source>
</evidence>
<comment type="caution">
    <text evidence="9">The sequence shown here is derived from an EMBL/GenBank/DDBJ whole genome shotgun (WGS) entry which is preliminary data.</text>
</comment>
<feature type="transmembrane region" description="Helical" evidence="7">
    <location>
        <begin position="102"/>
        <end position="123"/>
    </location>
</feature>
<keyword evidence="10" id="KW-1185">Reference proteome</keyword>
<name>A0AAV5SQ25_9BILA</name>
<dbReference type="GO" id="GO:0007165">
    <property type="term" value="P:signal transduction"/>
    <property type="evidence" value="ECO:0007669"/>
    <property type="project" value="TreeGrafter"/>
</dbReference>
<evidence type="ECO:0000313" key="10">
    <source>
        <dbReference type="Proteomes" id="UP001432027"/>
    </source>
</evidence>
<keyword evidence="5 7" id="KW-0472">Membrane</keyword>
<feature type="transmembrane region" description="Helical" evidence="7">
    <location>
        <begin position="144"/>
        <end position="166"/>
    </location>
</feature>
<proteinExistence type="inferred from homology"/>
<protein>
    <recommendedName>
        <fullName evidence="8">Phosphatidic acid phosphatase type 2/haloperoxidase domain-containing protein</fullName>
    </recommendedName>
</protein>
<dbReference type="GO" id="GO:0006644">
    <property type="term" value="P:phospholipid metabolic process"/>
    <property type="evidence" value="ECO:0007669"/>
    <property type="project" value="InterPro"/>
</dbReference>
<dbReference type="EMBL" id="BTSX01000002">
    <property type="protein sequence ID" value="GMS85233.1"/>
    <property type="molecule type" value="Genomic_DNA"/>
</dbReference>
<evidence type="ECO:0000313" key="9">
    <source>
        <dbReference type="EMBL" id="GMS85233.1"/>
    </source>
</evidence>
<feature type="transmembrane region" description="Helical" evidence="7">
    <location>
        <begin position="49"/>
        <end position="71"/>
    </location>
</feature>
<feature type="transmembrane region" description="Helical" evidence="7">
    <location>
        <begin position="282"/>
        <end position="302"/>
    </location>
</feature>
<dbReference type="SUPFAM" id="SSF48317">
    <property type="entry name" value="Acid phosphatase/Vanadium-dependent haloperoxidase"/>
    <property type="match status" value="1"/>
</dbReference>
<evidence type="ECO:0000256" key="4">
    <source>
        <dbReference type="ARBA" id="ARBA00022989"/>
    </source>
</evidence>
<gene>
    <name evidence="9" type="ORF">PENTCL1PPCAC_7408</name>
</gene>
<dbReference type="SMART" id="SM00014">
    <property type="entry name" value="acidPPc"/>
    <property type="match status" value="1"/>
</dbReference>
<dbReference type="InterPro" id="IPR043216">
    <property type="entry name" value="PAP-like"/>
</dbReference>
<feature type="non-terminal residue" evidence="9">
    <location>
        <position position="1"/>
    </location>
</feature>
<dbReference type="InterPro" id="IPR036938">
    <property type="entry name" value="PAP2/HPO_sf"/>
</dbReference>
<feature type="domain" description="Phosphatidic acid phosphatase type 2/haloperoxidase" evidence="8">
    <location>
        <begin position="153"/>
        <end position="295"/>
    </location>
</feature>
<feature type="region of interest" description="Disordered" evidence="6">
    <location>
        <begin position="332"/>
        <end position="352"/>
    </location>
</feature>
<dbReference type="InterPro" id="IPR000326">
    <property type="entry name" value="PAP2/HPO"/>
</dbReference>